<feature type="region of interest" description="Disordered" evidence="3">
    <location>
        <begin position="872"/>
        <end position="941"/>
    </location>
</feature>
<feature type="compositionally biased region" description="Polar residues" evidence="3">
    <location>
        <begin position="1016"/>
        <end position="1026"/>
    </location>
</feature>
<keyword evidence="6" id="KW-1185">Reference proteome</keyword>
<dbReference type="Proteomes" id="UP000694546">
    <property type="component" value="Chromosome 5"/>
</dbReference>
<dbReference type="InterPro" id="IPR027107">
    <property type="entry name" value="Tuberin/Ral-act_asu"/>
</dbReference>
<dbReference type="Ensembl" id="ENSGMOT00000045660.1">
    <property type="protein sequence ID" value="ENSGMOP00000048587.1"/>
    <property type="gene ID" value="ENSGMOG00000017318.2"/>
</dbReference>
<keyword evidence="2" id="KW-0597">Phosphoprotein</keyword>
<feature type="compositionally biased region" description="Acidic residues" evidence="3">
    <location>
        <begin position="1604"/>
        <end position="1613"/>
    </location>
</feature>
<protein>
    <submittedName>
        <fullName evidence="5">Ral GTPase activating protein catalytic subunit alpha 1</fullName>
    </submittedName>
</protein>
<reference evidence="5" key="1">
    <citation type="submission" date="2025-08" db="UniProtKB">
        <authorList>
            <consortium name="Ensembl"/>
        </authorList>
    </citation>
    <scope>IDENTIFICATION</scope>
</reference>
<feature type="region of interest" description="Disordered" evidence="3">
    <location>
        <begin position="346"/>
        <end position="373"/>
    </location>
</feature>
<accession>A0A8C5BJP9</accession>
<dbReference type="PANTHER" id="PTHR10063">
    <property type="entry name" value="TUBERIN"/>
    <property type="match status" value="1"/>
</dbReference>
<dbReference type="Pfam" id="PF20412">
    <property type="entry name" value="RALGAPB_N"/>
    <property type="match status" value="1"/>
</dbReference>
<evidence type="ECO:0000259" key="4">
    <source>
        <dbReference type="PROSITE" id="PS50085"/>
    </source>
</evidence>
<dbReference type="GO" id="GO:0005634">
    <property type="term" value="C:nucleus"/>
    <property type="evidence" value="ECO:0007669"/>
    <property type="project" value="InterPro"/>
</dbReference>
<dbReference type="PROSITE" id="PS50085">
    <property type="entry name" value="RAPGAP"/>
    <property type="match status" value="1"/>
</dbReference>
<evidence type="ECO:0000256" key="2">
    <source>
        <dbReference type="ARBA" id="ARBA00022553"/>
    </source>
</evidence>
<evidence type="ECO:0000256" key="3">
    <source>
        <dbReference type="SAM" id="MobiDB-lite"/>
    </source>
</evidence>
<feature type="domain" description="Rap-GAP" evidence="4">
    <location>
        <begin position="1771"/>
        <end position="1979"/>
    </location>
</feature>
<dbReference type="SUPFAM" id="SSF111347">
    <property type="entry name" value="Rap/Ran-GAP"/>
    <property type="match status" value="1"/>
</dbReference>
<dbReference type="InterPro" id="IPR035974">
    <property type="entry name" value="Rap/Ran-GAP_sf"/>
</dbReference>
<dbReference type="InterPro" id="IPR016024">
    <property type="entry name" value="ARM-type_fold"/>
</dbReference>
<dbReference type="GO" id="GO:0005737">
    <property type="term" value="C:cytoplasm"/>
    <property type="evidence" value="ECO:0007669"/>
    <property type="project" value="TreeGrafter"/>
</dbReference>
<feature type="compositionally biased region" description="Polar residues" evidence="3">
    <location>
        <begin position="992"/>
        <end position="1007"/>
    </location>
</feature>
<dbReference type="InterPro" id="IPR000331">
    <property type="entry name" value="Rap/Ran_GAP_dom"/>
</dbReference>
<feature type="compositionally biased region" description="Polar residues" evidence="3">
    <location>
        <begin position="779"/>
        <end position="789"/>
    </location>
</feature>
<evidence type="ECO:0000313" key="6">
    <source>
        <dbReference type="Proteomes" id="UP000694546"/>
    </source>
</evidence>
<dbReference type="PANTHER" id="PTHR10063:SF3">
    <property type="entry name" value="RAL GTPASE-ACTIVATING PROTEIN SUBUNIT ALPHA-1"/>
    <property type="match status" value="1"/>
</dbReference>
<proteinExistence type="predicted"/>
<evidence type="ECO:0000256" key="1">
    <source>
        <dbReference type="ARBA" id="ARBA00022468"/>
    </source>
</evidence>
<dbReference type="GeneTree" id="ENSGT00950000183139"/>
<keyword evidence="1" id="KW-0343">GTPase activation</keyword>
<feature type="region of interest" description="Disordered" evidence="3">
    <location>
        <begin position="1586"/>
        <end position="1617"/>
    </location>
</feature>
<feature type="compositionally biased region" description="Low complexity" evidence="3">
    <location>
        <begin position="926"/>
        <end position="941"/>
    </location>
</feature>
<feature type="region of interest" description="Disordered" evidence="3">
    <location>
        <begin position="827"/>
        <end position="851"/>
    </location>
</feature>
<dbReference type="Gene3D" id="3.40.50.11210">
    <property type="entry name" value="Rap/Ran-GAP"/>
    <property type="match status" value="1"/>
</dbReference>
<evidence type="ECO:0000313" key="5">
    <source>
        <dbReference type="Ensembl" id="ENSGMOP00000048587.1"/>
    </source>
</evidence>
<name>A0A8C5BJP9_GADMO</name>
<feature type="compositionally biased region" description="Polar residues" evidence="3">
    <location>
        <begin position="349"/>
        <end position="370"/>
    </location>
</feature>
<dbReference type="GO" id="GO:0051056">
    <property type="term" value="P:regulation of small GTPase mediated signal transduction"/>
    <property type="evidence" value="ECO:0007669"/>
    <property type="project" value="InterPro"/>
</dbReference>
<feature type="region of interest" description="Disordered" evidence="3">
    <location>
        <begin position="992"/>
        <end position="1046"/>
    </location>
</feature>
<organism evidence="5 6">
    <name type="scientific">Gadus morhua</name>
    <name type="common">Atlantic cod</name>
    <dbReference type="NCBI Taxonomy" id="8049"/>
    <lineage>
        <taxon>Eukaryota</taxon>
        <taxon>Metazoa</taxon>
        <taxon>Chordata</taxon>
        <taxon>Craniata</taxon>
        <taxon>Vertebrata</taxon>
        <taxon>Euteleostomi</taxon>
        <taxon>Actinopterygii</taxon>
        <taxon>Neopterygii</taxon>
        <taxon>Teleostei</taxon>
        <taxon>Neoteleostei</taxon>
        <taxon>Acanthomorphata</taxon>
        <taxon>Zeiogadaria</taxon>
        <taxon>Gadariae</taxon>
        <taxon>Gadiformes</taxon>
        <taxon>Gadoidei</taxon>
        <taxon>Gadidae</taxon>
        <taxon>Gadus</taxon>
    </lineage>
</organism>
<dbReference type="GO" id="GO:0005096">
    <property type="term" value="F:GTPase activator activity"/>
    <property type="evidence" value="ECO:0007669"/>
    <property type="project" value="UniProtKB-KW"/>
</dbReference>
<sequence length="2027" mass="226972">MFSKKPHGDVKKSTQKVLDPKKDVLTRLKHLRIVIENAESSELKQFFDQNYSHIYYVFFENFVTIEVGLRQKGHKSQREELDSILFIFEKILQLLPERIQSRWQFHSIGLILKKLLHTGNSLKIRREGVRLFLLWMQALQSHAEREQLCMFACLIPGFPAPLCHGTPRTLDTLINPPLNLTETQVTPEEITPLVPPQSGDKNQEDLTAYFLEALLKYMVNQAKSLEWRCKENHERGFNFLFDHFRKFYLPHIFPNFSMETSLYQPILDVPPMRPKPYYSMVRREPDTGSEPLYCTKESFLQARVIFIRWLVSFWLEPRTNAQTIIPGTEGEIIPKNIQRAAAGLAARTGEQSHSNTSTLTEREPSSSSLCSMDEEQLTDMEVVRRVLTSNRTNVNFITEIFRQAFLLPMCEAAAMRKVVRVYQEWIAMEDKPVFMKEPDHGPYPATNSLDREHDDQVRTCNKLIDNEMLEYSIHAGVQTTLQVFITHSANVFLLEPANDLKTLLEEQVDMCKRVLNIYRSLVMHQSMDQKTWYQILLVLLRVTESVMKRPPSIMPQGKKSNTLSGRLAAALFQTLIVAWIKGNLNVFISRDLWDDLLSVLSSLTCWEELVTEWSLTMETLTKVLARNLYTVDLNELPLDKLSEQKQKKHKGKGMGLEGQRQCVDRSFSKGWSRDQPGQAAAMRQRSATTAGSPGLEKARNIVRQKTVALRSCSTGDSLLSSAFIRSAKSAPALAPPLPVLHHHQHFPLLPPLADQLADLEDPPITLAPRPSRMRHSSQSEEAPSASCSEVFQGGSCDLESAPPPVLARSSSASDVVMEPFVTERAKANKEEVVQKARPVSSDVGGANPNFSDLMDEFIQERLKVRLRSRAGNSHSLTLGRRGSSPGSLEIPKDLPELLDGGQGPGSRASDDPRPIDDPGVPSEWTSPASASGSDVVSSDSQSDSFNAFQYTSCKFDRGGRGSSLDQDSLGGGMACEEQEVASLTTLHLDSETSSLSHTVTVTGSESAESPVRSLGGSRSQTPSPATLTAEHAERTHSHSHTHLQLDQKLHHAALQTPDHETSEDCSVMAGGSLIGWHADVATVMWRRMLGILGDVNTIKDPEIHAQVFDYLCELWQNLSKIRDNLGISLDNQSSPPPPGLIPPLRILTPWLFKATMLTERYKQGKLHAYKLICRIMKRRQDVSPNTDFLTHFYNIMHRGLLHQDQDIVNTIIKHCSPRFFSIGLPGATMLILDFIIAAARVTACSSLNVRTTRSHVPVCVALCSLGIWLCEELVRGTQHPQIKEALNVLCVTLKYPNKSVALVASDVLHLLINYADHLQKFPPDTPKKIVEILIATITCLLPSTESSPHELDKRLVVSLLLCLLDWVMALPPKTLLRPVQTRSPPDKDQPTKTLLSCIYKVLHGCVYGAQSFSSAKYFPLQLSDLSSSEYDPFLPLESLREPEPLHSPDSERSSKLQPVTEVRSRLQHGLVSIAARTVITHLVNHLGHYPMSGGPATLTSQVCENHDNPYCESPDLGPELFHSPNLQFLVLNGSTLLSVLQIRSESGVPGGGMTAGLSSVPACVRVVVRDVAGKHSWDSAVLYGPPLCPGGQATPPPTRPHPQEEEEEPEEEQDCKGEDAVMERGDAGSEQLPAPPLAKRVCREAVPGWDSLREGDDTLDEMLQYLGYSSPECLQRAGMPLNIPAPQPACVSEKQENDVINAILKQSAAEHEFILLGLNMRASQQPEPDTETPQSAFYYCRLLINILGLNSWEKRTNFHLLRKNEKLLRELKNLDSRQCRETHKIAVFYVAEGQEDKHSILTNTSGSQAYEEFVSGLGWEVDLTSHCGFMGGLQRNHSTGMTTPYFATSTTEVVFHVSTRMPPDQDHNLTKKLRHLGNDEVHIVWSEHSRDYRRGIIPTEFGDVLIVIYPVKNHMYSVHILKKPEVPFFGPLFDGAIVDMKILPMMVRATAINASRALKSLIPLYQNFYEERSRYLETIVLHHQEPTTFEDYAARVYSPAPCTHPPSDAEHLSSRIDLKHKNTAIQI</sequence>
<gene>
    <name evidence="5" type="primary">RALGAPA1</name>
</gene>
<dbReference type="SUPFAM" id="SSF48371">
    <property type="entry name" value="ARM repeat"/>
    <property type="match status" value="1"/>
</dbReference>
<dbReference type="Pfam" id="PF02145">
    <property type="entry name" value="Rap_GAP"/>
    <property type="match status" value="1"/>
</dbReference>
<dbReference type="InterPro" id="IPR046859">
    <property type="entry name" value="RGPA/RALGAPB_N"/>
</dbReference>
<reference evidence="5" key="2">
    <citation type="submission" date="2025-09" db="UniProtKB">
        <authorList>
            <consortium name="Ensembl"/>
        </authorList>
    </citation>
    <scope>IDENTIFICATION</scope>
</reference>
<feature type="region of interest" description="Disordered" evidence="3">
    <location>
        <begin position="761"/>
        <end position="794"/>
    </location>
</feature>